<evidence type="ECO:0000256" key="5">
    <source>
        <dbReference type="ARBA" id="ARBA00023004"/>
    </source>
</evidence>
<dbReference type="InterPro" id="IPR044861">
    <property type="entry name" value="IPNS-like_FE2OG_OXY"/>
</dbReference>
<evidence type="ECO:0000256" key="3">
    <source>
        <dbReference type="ARBA" id="ARBA00022896"/>
    </source>
</evidence>
<dbReference type="InterPro" id="IPR027443">
    <property type="entry name" value="IPNS-like_sf"/>
</dbReference>
<keyword evidence="3" id="KW-0847">Vitamin C</keyword>
<keyword evidence="9" id="KW-1185">Reference proteome</keyword>
<dbReference type="Pfam" id="PF03171">
    <property type="entry name" value="2OG-FeII_Oxy"/>
    <property type="match status" value="1"/>
</dbReference>
<evidence type="ECO:0000256" key="1">
    <source>
        <dbReference type="ARBA" id="ARBA00008056"/>
    </source>
</evidence>
<evidence type="ECO:0000256" key="4">
    <source>
        <dbReference type="ARBA" id="ARBA00023002"/>
    </source>
</evidence>
<accession>A0A022QFI4</accession>
<dbReference type="AlphaFoldDB" id="A0A022QFI4"/>
<name>A0A022QFI4_ERYGU</name>
<proteinExistence type="inferred from homology"/>
<keyword evidence="5 6" id="KW-0408">Iron</keyword>
<dbReference type="GO" id="GO:0046872">
    <property type="term" value="F:metal ion binding"/>
    <property type="evidence" value="ECO:0007669"/>
    <property type="project" value="UniProtKB-KW"/>
</dbReference>
<organism evidence="8 9">
    <name type="scientific">Erythranthe guttata</name>
    <name type="common">Yellow monkey flower</name>
    <name type="synonym">Mimulus guttatus</name>
    <dbReference type="NCBI Taxonomy" id="4155"/>
    <lineage>
        <taxon>Eukaryota</taxon>
        <taxon>Viridiplantae</taxon>
        <taxon>Streptophyta</taxon>
        <taxon>Embryophyta</taxon>
        <taxon>Tracheophyta</taxon>
        <taxon>Spermatophyta</taxon>
        <taxon>Magnoliopsida</taxon>
        <taxon>eudicotyledons</taxon>
        <taxon>Gunneridae</taxon>
        <taxon>Pentapetalae</taxon>
        <taxon>asterids</taxon>
        <taxon>lamiids</taxon>
        <taxon>Lamiales</taxon>
        <taxon>Phrymaceae</taxon>
        <taxon>Erythranthe</taxon>
    </lineage>
</organism>
<evidence type="ECO:0000256" key="2">
    <source>
        <dbReference type="ARBA" id="ARBA00022723"/>
    </source>
</evidence>
<dbReference type="PANTHER" id="PTHR10209">
    <property type="entry name" value="OXIDOREDUCTASE, 2OG-FE II OXYGENASE FAMILY PROTEIN"/>
    <property type="match status" value="1"/>
</dbReference>
<dbReference type="GO" id="GO:0002238">
    <property type="term" value="P:response to molecule of fungal origin"/>
    <property type="evidence" value="ECO:0007669"/>
    <property type="project" value="UniProtKB-ARBA"/>
</dbReference>
<comment type="similarity">
    <text evidence="1 6">Belongs to the iron/ascorbate-dependent oxidoreductase family.</text>
</comment>
<dbReference type="Gene3D" id="2.60.120.330">
    <property type="entry name" value="B-lactam Antibiotic, Isopenicillin N Synthase, Chain"/>
    <property type="match status" value="1"/>
</dbReference>
<protein>
    <recommendedName>
        <fullName evidence="7">Fe2OG dioxygenase domain-containing protein</fullName>
    </recommendedName>
</protein>
<dbReference type="STRING" id="4155.A0A022QFI4"/>
<gene>
    <name evidence="8" type="ORF">MIMGU_mgv1a020816mg</name>
</gene>
<dbReference type="eggNOG" id="KOG0143">
    <property type="taxonomic scope" value="Eukaryota"/>
</dbReference>
<keyword evidence="2 6" id="KW-0479">Metal-binding</keyword>
<sequence length="368" mass="41267">MISSMKEDSLPEATTQKYDRIKDLKAFDETKAGVKGLIDSGIRNIPRIFIRPSDEIAADQKYSNNTQLHIPVIDLSGIGEDDDKHKKIVGQVKRASKDWGFFQLVNHGISENVLEGMLDGIKRFHEEDADVKLGFHSRDLMKKVKYSSNVDLYRSTAANWRDSLTVSLPNFDPIEPLDLPQICRDSTIEYINEATKLAQTLLELLSEALGLKPEHLASIECGKGRTFIGHYYPPCPEPELTMGAGAHTDPAFLTILLQDQIGGLQILHQNQYVNVQPLAGSLIVNIGDMLQMITNDEFISMDHRVVANTVGPRISVAGFFSVKVYGPIKELISEENPTKYRDILLSDYMLKFLKVGLDENLGLDYYKL</sequence>
<dbReference type="InterPro" id="IPR005123">
    <property type="entry name" value="Oxoglu/Fe-dep_dioxygenase_dom"/>
</dbReference>
<dbReference type="SUPFAM" id="SSF51197">
    <property type="entry name" value="Clavaminate synthase-like"/>
    <property type="match status" value="1"/>
</dbReference>
<dbReference type="Proteomes" id="UP000030748">
    <property type="component" value="Unassembled WGS sequence"/>
</dbReference>
<dbReference type="Pfam" id="PF14226">
    <property type="entry name" value="DIOX_N"/>
    <property type="match status" value="1"/>
</dbReference>
<dbReference type="PROSITE" id="PS51471">
    <property type="entry name" value="FE2OG_OXY"/>
    <property type="match status" value="1"/>
</dbReference>
<feature type="domain" description="Fe2OG dioxygenase" evidence="7">
    <location>
        <begin position="222"/>
        <end position="322"/>
    </location>
</feature>
<dbReference type="FunFam" id="2.60.120.330:FF:000005">
    <property type="entry name" value="1-aminocyclopropane-1-carboxylate oxidase homolog 1"/>
    <property type="match status" value="1"/>
</dbReference>
<keyword evidence="4 6" id="KW-0560">Oxidoreductase</keyword>
<reference evidence="8 9" key="1">
    <citation type="journal article" date="2013" name="Proc. Natl. Acad. Sci. U.S.A.">
        <title>Fine-scale variation in meiotic recombination in Mimulus inferred from population shotgun sequencing.</title>
        <authorList>
            <person name="Hellsten U."/>
            <person name="Wright K.M."/>
            <person name="Jenkins J."/>
            <person name="Shu S."/>
            <person name="Yuan Y."/>
            <person name="Wessler S.R."/>
            <person name="Schmutz J."/>
            <person name="Willis J.H."/>
            <person name="Rokhsar D.S."/>
        </authorList>
    </citation>
    <scope>NUCLEOTIDE SEQUENCE [LARGE SCALE GENOMIC DNA]</scope>
    <source>
        <strain evidence="9">cv. DUN x IM62</strain>
    </source>
</reference>
<dbReference type="GO" id="GO:0016706">
    <property type="term" value="F:2-oxoglutarate-dependent dioxygenase activity"/>
    <property type="evidence" value="ECO:0007669"/>
    <property type="project" value="UniProtKB-ARBA"/>
</dbReference>
<dbReference type="PANTHER" id="PTHR10209:SF429">
    <property type="entry name" value="1-AMINOCYCLOPROPANE-1-CARBOXYLATE OXIDASE HOMOLOG 1-LIKE"/>
    <property type="match status" value="1"/>
</dbReference>
<evidence type="ECO:0000313" key="8">
    <source>
        <dbReference type="EMBL" id="EYU25983.1"/>
    </source>
</evidence>
<evidence type="ECO:0000256" key="6">
    <source>
        <dbReference type="RuleBase" id="RU003682"/>
    </source>
</evidence>
<dbReference type="InterPro" id="IPR026992">
    <property type="entry name" value="DIOX_N"/>
</dbReference>
<dbReference type="GO" id="GO:0009805">
    <property type="term" value="P:coumarin biosynthetic process"/>
    <property type="evidence" value="ECO:0007669"/>
    <property type="project" value="UniProtKB-ARBA"/>
</dbReference>
<evidence type="ECO:0000259" key="7">
    <source>
        <dbReference type="PROSITE" id="PS51471"/>
    </source>
</evidence>
<evidence type="ECO:0000313" key="9">
    <source>
        <dbReference type="Proteomes" id="UP000030748"/>
    </source>
</evidence>
<dbReference type="GO" id="GO:0031418">
    <property type="term" value="F:L-ascorbic acid binding"/>
    <property type="evidence" value="ECO:0007669"/>
    <property type="project" value="UniProtKB-KW"/>
</dbReference>
<dbReference type="EMBL" id="KI631842">
    <property type="protein sequence ID" value="EYU25983.1"/>
    <property type="molecule type" value="Genomic_DNA"/>
</dbReference>